<proteinExistence type="predicted"/>
<dbReference type="Proteomes" id="UP001283361">
    <property type="component" value="Unassembled WGS sequence"/>
</dbReference>
<gene>
    <name evidence="1" type="ORF">RRG08_029409</name>
</gene>
<sequence length="101" mass="11913">MWRTPSTLQQFQTIFFQEESSGDKQQPKVRQIREPDRDVDDVTWVVTKLQYPLDCLVRLRFYVHRSGHFLIFSPGRLQAVFGRKNLQYFTMSMSLEPLSGG</sequence>
<comment type="caution">
    <text evidence="1">The sequence shown here is derived from an EMBL/GenBank/DDBJ whole genome shotgun (WGS) entry which is preliminary data.</text>
</comment>
<organism evidence="1 2">
    <name type="scientific">Elysia crispata</name>
    <name type="common">lettuce slug</name>
    <dbReference type="NCBI Taxonomy" id="231223"/>
    <lineage>
        <taxon>Eukaryota</taxon>
        <taxon>Metazoa</taxon>
        <taxon>Spiralia</taxon>
        <taxon>Lophotrochozoa</taxon>
        <taxon>Mollusca</taxon>
        <taxon>Gastropoda</taxon>
        <taxon>Heterobranchia</taxon>
        <taxon>Euthyneura</taxon>
        <taxon>Panpulmonata</taxon>
        <taxon>Sacoglossa</taxon>
        <taxon>Placobranchoidea</taxon>
        <taxon>Plakobranchidae</taxon>
        <taxon>Elysia</taxon>
    </lineage>
</organism>
<keyword evidence="2" id="KW-1185">Reference proteome</keyword>
<reference evidence="1" key="1">
    <citation type="journal article" date="2023" name="G3 (Bethesda)">
        <title>A reference genome for the long-term kleptoplast-retaining sea slug Elysia crispata morphotype clarki.</title>
        <authorList>
            <person name="Eastman K.E."/>
            <person name="Pendleton A.L."/>
            <person name="Shaikh M.A."/>
            <person name="Suttiyut T."/>
            <person name="Ogas R."/>
            <person name="Tomko P."/>
            <person name="Gavelis G."/>
            <person name="Widhalm J.R."/>
            <person name="Wisecaver J.H."/>
        </authorList>
    </citation>
    <scope>NUCLEOTIDE SEQUENCE</scope>
    <source>
        <strain evidence="1">ECLA1</strain>
    </source>
</reference>
<accession>A0AAE1D8K2</accession>
<dbReference type="AlphaFoldDB" id="A0AAE1D8K2"/>
<protein>
    <submittedName>
        <fullName evidence="1">Uncharacterized protein</fullName>
    </submittedName>
</protein>
<evidence type="ECO:0000313" key="2">
    <source>
        <dbReference type="Proteomes" id="UP001283361"/>
    </source>
</evidence>
<dbReference type="EMBL" id="JAWDGP010004990">
    <property type="protein sequence ID" value="KAK3760378.1"/>
    <property type="molecule type" value="Genomic_DNA"/>
</dbReference>
<name>A0AAE1D8K2_9GAST</name>
<evidence type="ECO:0000313" key="1">
    <source>
        <dbReference type="EMBL" id="KAK3760378.1"/>
    </source>
</evidence>